<geneLocation type="plasmid" evidence="1">
    <name>RCFBPv3_mp</name>
</geneLocation>
<dbReference type="EMBL" id="FP885907">
    <property type="protein sequence ID" value="CBJ54297.1"/>
    <property type="molecule type" value="Genomic_DNA"/>
</dbReference>
<evidence type="ECO:0000313" key="1">
    <source>
        <dbReference type="EMBL" id="CBJ54297.1"/>
    </source>
</evidence>
<sequence length="60" mass="6954">MRMPRPLAQGHIIVLVASDRSVHTPIHFGNGTDGCLTRSMRWHSELARQAMLFPFRRIRK</sequence>
<keyword evidence="1" id="KW-0614">Plasmid</keyword>
<dbReference type="AlphaFoldDB" id="D8P5W1"/>
<protein>
    <submittedName>
        <fullName evidence="1">Uncharacterized protein</fullName>
    </submittedName>
</protein>
<proteinExistence type="predicted"/>
<reference evidence="1" key="1">
    <citation type="journal article" date="2010" name="BMC Genomics">
        <title>Genomes of three tomato pathogens within the Ralstonia solanacearum species complex reveal significant evolutionary divergence.</title>
        <authorList>
            <person name="Remenant B."/>
            <person name="Coupat-Goutaland B."/>
            <person name="Guidot A."/>
            <person name="Cellier G."/>
            <person name="Wicker E."/>
            <person name="Allen C."/>
            <person name="Fegan M."/>
            <person name="Pruvost O."/>
            <person name="Elbaz M."/>
            <person name="Calteau A."/>
            <person name="Salvignol G."/>
            <person name="Mornico D."/>
            <person name="Mangenot S."/>
            <person name="Barbe V."/>
            <person name="Medigue C."/>
            <person name="Prior P."/>
        </authorList>
    </citation>
    <scope>NUCLEOTIDE SEQUENCE [LARGE SCALE GENOMIC DNA]</scope>
    <source>
        <strain evidence="1">CFBP2957</strain>
        <plasmid evidence="1">RCFBPv3_mp</plasmid>
    </source>
</reference>
<accession>D8P5W1</accession>
<name>D8P5W1_RALSL</name>
<gene>
    <name evidence="1" type="ORF">RCFBP_mp30211</name>
</gene>
<reference evidence="1" key="2">
    <citation type="submission" date="2010-02" db="EMBL/GenBank/DDBJ databases">
        <authorList>
            <person name="Genoscope - CEA"/>
        </authorList>
    </citation>
    <scope>NUCLEOTIDE SEQUENCE</scope>
    <source>
        <strain evidence="1">CFBP2957</strain>
        <plasmid evidence="1">RCFBPv3_mp</plasmid>
    </source>
</reference>
<organism evidence="1">
    <name type="scientific">Ralstonia solanacearum CFBP2957</name>
    <dbReference type="NCBI Taxonomy" id="859656"/>
    <lineage>
        <taxon>Bacteria</taxon>
        <taxon>Pseudomonadati</taxon>
        <taxon>Pseudomonadota</taxon>
        <taxon>Betaproteobacteria</taxon>
        <taxon>Burkholderiales</taxon>
        <taxon>Burkholderiaceae</taxon>
        <taxon>Ralstonia</taxon>
        <taxon>Ralstonia solanacearum species complex</taxon>
    </lineage>
</organism>